<reference evidence="2" key="2">
    <citation type="submission" date="2021-04" db="EMBL/GenBank/DDBJ databases">
        <authorList>
            <person name="Gilroy R."/>
        </authorList>
    </citation>
    <scope>NUCLEOTIDE SEQUENCE</scope>
    <source>
        <strain evidence="2">ChiBcec16_6824</strain>
    </source>
</reference>
<sequence length="542" mass="60160">MLLLTNGVLATMDPARPLARAAVVDGAYFAYVGEEEEARAFVRTFSQEPVEELNLEGRSVLPGFHDSHMHVLHLVKARQSVDLFHAVSLAQVQERLRERLPELSPASGRWLMGEGWNQEQFTDCRRFPNRQDLDAVSWEVPILILRGCFHVGVVNSLGLEKLGITRENAGAYGDFLELDETGEPTGVLKENLLDDVKGALPSLSLPQLLDEMVQTQHDLLAEGLTSIQSDDFKYAPDEDPYALMEGLRNLAERGRLKLRMGEQALLTERETLEDFFRRGMERFGGSDNFRISAVKLLADGSLGARTAYLQAPYADDPGNRGIPIYRQEELDALVETAHRHNFPVDIHAIGDGGAEMALTAFQRAQERCPWLHPRHGLVHCQVMTANQLRRMEELEVSALVQPVFLNGDMHIAPARLGEARLAGAYAWGSMAAQGIPLAFGTDCPVEPFRPLDGIYCAVTRRDFQGRGPFLPSEAVSVEQALYAYTAGSAYAAGEEHRKGQLRPGMLADFVVLDRNLLTIPLETLREARVLRTYVGGVCVYSQ</sequence>
<accession>A0A9D2BXW9</accession>
<dbReference type="GO" id="GO:0016810">
    <property type="term" value="F:hydrolase activity, acting on carbon-nitrogen (but not peptide) bonds"/>
    <property type="evidence" value="ECO:0007669"/>
    <property type="project" value="InterPro"/>
</dbReference>
<reference evidence="2" key="1">
    <citation type="journal article" date="2021" name="PeerJ">
        <title>Extensive microbial diversity within the chicken gut microbiome revealed by metagenomics and culture.</title>
        <authorList>
            <person name="Gilroy R."/>
            <person name="Ravi A."/>
            <person name="Getino M."/>
            <person name="Pursley I."/>
            <person name="Horton D.L."/>
            <person name="Alikhan N.F."/>
            <person name="Baker D."/>
            <person name="Gharbi K."/>
            <person name="Hall N."/>
            <person name="Watson M."/>
            <person name="Adriaenssens E.M."/>
            <person name="Foster-Nyarko E."/>
            <person name="Jarju S."/>
            <person name="Secka A."/>
            <person name="Antonio M."/>
            <person name="Oren A."/>
            <person name="Chaudhuri R.R."/>
            <person name="La Ragione R."/>
            <person name="Hildebrand F."/>
            <person name="Pallen M.J."/>
        </authorList>
    </citation>
    <scope>NUCLEOTIDE SEQUENCE</scope>
    <source>
        <strain evidence="2">ChiBcec16_6824</strain>
    </source>
</reference>
<dbReference type="InterPro" id="IPR032466">
    <property type="entry name" value="Metal_Hydrolase"/>
</dbReference>
<dbReference type="Gene3D" id="3.10.310.70">
    <property type="match status" value="1"/>
</dbReference>
<dbReference type="CDD" id="cd01300">
    <property type="entry name" value="YtcJ_like"/>
    <property type="match status" value="1"/>
</dbReference>
<dbReference type="Proteomes" id="UP000823868">
    <property type="component" value="Unassembled WGS sequence"/>
</dbReference>
<name>A0A9D2BXW9_9FIRM</name>
<proteinExistence type="predicted"/>
<dbReference type="AlphaFoldDB" id="A0A9D2BXW9"/>
<dbReference type="PANTHER" id="PTHR22642">
    <property type="entry name" value="IMIDAZOLONEPROPIONASE"/>
    <property type="match status" value="1"/>
</dbReference>
<dbReference type="InterPro" id="IPR013108">
    <property type="entry name" value="Amidohydro_3"/>
</dbReference>
<dbReference type="InterPro" id="IPR011059">
    <property type="entry name" value="Metal-dep_hydrolase_composite"/>
</dbReference>
<dbReference type="InterPro" id="IPR033932">
    <property type="entry name" value="YtcJ-like"/>
</dbReference>
<evidence type="ECO:0000313" key="2">
    <source>
        <dbReference type="EMBL" id="HIY20642.1"/>
    </source>
</evidence>
<dbReference type="PANTHER" id="PTHR22642:SF2">
    <property type="entry name" value="PROTEIN LONG AFTER FAR-RED 3"/>
    <property type="match status" value="1"/>
</dbReference>
<dbReference type="Gene3D" id="3.20.20.140">
    <property type="entry name" value="Metal-dependent hydrolases"/>
    <property type="match status" value="1"/>
</dbReference>
<dbReference type="Pfam" id="PF07969">
    <property type="entry name" value="Amidohydro_3"/>
    <property type="match status" value="1"/>
</dbReference>
<dbReference type="SUPFAM" id="SSF51338">
    <property type="entry name" value="Composite domain of metallo-dependent hydrolases"/>
    <property type="match status" value="1"/>
</dbReference>
<comment type="caution">
    <text evidence="2">The sequence shown here is derived from an EMBL/GenBank/DDBJ whole genome shotgun (WGS) entry which is preliminary data.</text>
</comment>
<evidence type="ECO:0000313" key="3">
    <source>
        <dbReference type="Proteomes" id="UP000823868"/>
    </source>
</evidence>
<evidence type="ECO:0000259" key="1">
    <source>
        <dbReference type="Pfam" id="PF07969"/>
    </source>
</evidence>
<organism evidence="2 3">
    <name type="scientific">Candidatus Flavonifractor merdigallinarum</name>
    <dbReference type="NCBI Taxonomy" id="2838589"/>
    <lineage>
        <taxon>Bacteria</taxon>
        <taxon>Bacillati</taxon>
        <taxon>Bacillota</taxon>
        <taxon>Clostridia</taxon>
        <taxon>Eubacteriales</taxon>
        <taxon>Oscillospiraceae</taxon>
        <taxon>Flavonifractor</taxon>
    </lineage>
</organism>
<dbReference type="Gene3D" id="2.30.40.10">
    <property type="entry name" value="Urease, subunit C, domain 1"/>
    <property type="match status" value="1"/>
</dbReference>
<protein>
    <submittedName>
        <fullName evidence="2">Amidohydrolase</fullName>
    </submittedName>
</protein>
<dbReference type="SUPFAM" id="SSF51556">
    <property type="entry name" value="Metallo-dependent hydrolases"/>
    <property type="match status" value="1"/>
</dbReference>
<dbReference type="EMBL" id="DXDX01000039">
    <property type="protein sequence ID" value="HIY20642.1"/>
    <property type="molecule type" value="Genomic_DNA"/>
</dbReference>
<feature type="domain" description="Amidohydrolase 3" evidence="1">
    <location>
        <begin position="52"/>
        <end position="540"/>
    </location>
</feature>
<gene>
    <name evidence="2" type="ORF">H9841_01900</name>
</gene>